<dbReference type="PANTHER" id="PTHR47506:SF1">
    <property type="entry name" value="HTH-TYPE TRANSCRIPTIONAL REGULATOR YJDC"/>
    <property type="match status" value="1"/>
</dbReference>
<dbReference type="AlphaFoldDB" id="A0A1E3T0C5"/>
<dbReference type="STRING" id="243061.AWC25_08415"/>
<evidence type="ECO:0000256" key="1">
    <source>
        <dbReference type="ARBA" id="ARBA00023015"/>
    </source>
</evidence>
<organism evidence="4 5">
    <name type="scientific">Mycobacterium sherrisii</name>
    <dbReference type="NCBI Taxonomy" id="243061"/>
    <lineage>
        <taxon>Bacteria</taxon>
        <taxon>Bacillati</taxon>
        <taxon>Actinomycetota</taxon>
        <taxon>Actinomycetes</taxon>
        <taxon>Mycobacteriales</taxon>
        <taxon>Mycobacteriaceae</taxon>
        <taxon>Mycobacterium</taxon>
        <taxon>Mycobacterium simiae complex</taxon>
    </lineage>
</organism>
<gene>
    <name evidence="4" type="ORF">BHQ21_09430</name>
</gene>
<dbReference type="Gene3D" id="1.10.357.10">
    <property type="entry name" value="Tetracycline Repressor, domain 2"/>
    <property type="match status" value="1"/>
</dbReference>
<dbReference type="InterPro" id="IPR011075">
    <property type="entry name" value="TetR_C"/>
</dbReference>
<dbReference type="PANTHER" id="PTHR47506">
    <property type="entry name" value="TRANSCRIPTIONAL REGULATORY PROTEIN"/>
    <property type="match status" value="1"/>
</dbReference>
<dbReference type="EMBL" id="MIHC01000013">
    <property type="protein sequence ID" value="ODR07268.1"/>
    <property type="molecule type" value="Genomic_DNA"/>
</dbReference>
<keyword evidence="5" id="KW-1185">Reference proteome</keyword>
<dbReference type="SUPFAM" id="SSF46689">
    <property type="entry name" value="Homeodomain-like"/>
    <property type="match status" value="1"/>
</dbReference>
<reference evidence="5" key="1">
    <citation type="submission" date="2016-09" db="EMBL/GenBank/DDBJ databases">
        <authorList>
            <person name="Greninger A.L."/>
            <person name="Jerome K.R."/>
            <person name="Mcnair B."/>
            <person name="Wallis C."/>
            <person name="Fang F."/>
        </authorList>
    </citation>
    <scope>NUCLEOTIDE SEQUENCE [LARGE SCALE GENOMIC DNA]</scope>
    <source>
        <strain evidence="5">BC1_M4</strain>
    </source>
</reference>
<evidence type="ECO:0000259" key="3">
    <source>
        <dbReference type="Pfam" id="PF16925"/>
    </source>
</evidence>
<dbReference type="Pfam" id="PF16925">
    <property type="entry name" value="TetR_C_13"/>
    <property type="match status" value="1"/>
</dbReference>
<evidence type="ECO:0000313" key="4">
    <source>
        <dbReference type="EMBL" id="ODR07268.1"/>
    </source>
</evidence>
<evidence type="ECO:0000313" key="5">
    <source>
        <dbReference type="Proteomes" id="UP000094224"/>
    </source>
</evidence>
<dbReference type="Gene3D" id="1.10.10.60">
    <property type="entry name" value="Homeodomain-like"/>
    <property type="match status" value="1"/>
</dbReference>
<dbReference type="InterPro" id="IPR009057">
    <property type="entry name" value="Homeodomain-like_sf"/>
</dbReference>
<sequence>MEVFWRDGFEGASTETLRCAMGIRHAASFYRVFGDKRNLFFLAVEHYAATVGSAPIAALSQGKTADEAVAAMLASGAQLYTEKSSGIGCLIVSGAVNCTPENADVAEFLAAYRVTIQKKLVERLERAVADGELSRHTNIGAVAEFYASLLHGIAVRARDGAPGADLRAAVALAPRVSQLSACPADNFDTRSD</sequence>
<comment type="caution">
    <text evidence="4">The sequence shown here is derived from an EMBL/GenBank/DDBJ whole genome shotgun (WGS) entry which is preliminary data.</text>
</comment>
<dbReference type="Proteomes" id="UP000094224">
    <property type="component" value="Unassembled WGS sequence"/>
</dbReference>
<keyword evidence="2" id="KW-0804">Transcription</keyword>
<accession>A0A1E3T0C5</accession>
<dbReference type="OrthoDB" id="9805134at2"/>
<proteinExistence type="predicted"/>
<dbReference type="SUPFAM" id="SSF48498">
    <property type="entry name" value="Tetracyclin repressor-like, C-terminal domain"/>
    <property type="match status" value="1"/>
</dbReference>
<dbReference type="RefSeq" id="WP_069400033.1">
    <property type="nucleotide sequence ID" value="NZ_JACKTB010000033.1"/>
</dbReference>
<feature type="domain" description="Tetracyclin repressor-like C-terminal" evidence="3">
    <location>
        <begin position="69"/>
        <end position="158"/>
    </location>
</feature>
<dbReference type="InterPro" id="IPR036271">
    <property type="entry name" value="Tet_transcr_reg_TetR-rel_C_sf"/>
</dbReference>
<keyword evidence="1" id="KW-0805">Transcription regulation</keyword>
<protein>
    <recommendedName>
        <fullName evidence="3">Tetracyclin repressor-like C-terminal domain-containing protein</fullName>
    </recommendedName>
</protein>
<name>A0A1E3T0C5_9MYCO</name>
<evidence type="ECO:0000256" key="2">
    <source>
        <dbReference type="ARBA" id="ARBA00023163"/>
    </source>
</evidence>